<organism evidence="4 5">
    <name type="scientific">Lasiosphaeria ovina</name>
    <dbReference type="NCBI Taxonomy" id="92902"/>
    <lineage>
        <taxon>Eukaryota</taxon>
        <taxon>Fungi</taxon>
        <taxon>Dikarya</taxon>
        <taxon>Ascomycota</taxon>
        <taxon>Pezizomycotina</taxon>
        <taxon>Sordariomycetes</taxon>
        <taxon>Sordariomycetidae</taxon>
        <taxon>Sordariales</taxon>
        <taxon>Lasiosphaeriaceae</taxon>
        <taxon>Lasiosphaeria</taxon>
    </lineage>
</organism>
<gene>
    <name evidence="4" type="ORF">B0T24DRAFT_678152</name>
</gene>
<keyword evidence="5" id="KW-1185">Reference proteome</keyword>
<dbReference type="EMBL" id="JAULSN010000003">
    <property type="protein sequence ID" value="KAK3377307.1"/>
    <property type="molecule type" value="Genomic_DNA"/>
</dbReference>
<dbReference type="Proteomes" id="UP001287356">
    <property type="component" value="Unassembled WGS sequence"/>
</dbReference>
<reference evidence="4" key="1">
    <citation type="journal article" date="2023" name="Mol. Phylogenet. Evol.">
        <title>Genome-scale phylogeny and comparative genomics of the fungal order Sordariales.</title>
        <authorList>
            <person name="Hensen N."/>
            <person name="Bonometti L."/>
            <person name="Westerberg I."/>
            <person name="Brannstrom I.O."/>
            <person name="Guillou S."/>
            <person name="Cros-Aarteil S."/>
            <person name="Calhoun S."/>
            <person name="Haridas S."/>
            <person name="Kuo A."/>
            <person name="Mondo S."/>
            <person name="Pangilinan J."/>
            <person name="Riley R."/>
            <person name="LaButti K."/>
            <person name="Andreopoulos B."/>
            <person name="Lipzen A."/>
            <person name="Chen C."/>
            <person name="Yan M."/>
            <person name="Daum C."/>
            <person name="Ng V."/>
            <person name="Clum A."/>
            <person name="Steindorff A."/>
            <person name="Ohm R.A."/>
            <person name="Martin F."/>
            <person name="Silar P."/>
            <person name="Natvig D.O."/>
            <person name="Lalanne C."/>
            <person name="Gautier V."/>
            <person name="Ament-Velasquez S.L."/>
            <person name="Kruys A."/>
            <person name="Hutchinson M.I."/>
            <person name="Powell A.J."/>
            <person name="Barry K."/>
            <person name="Miller A.N."/>
            <person name="Grigoriev I.V."/>
            <person name="Debuchy R."/>
            <person name="Gladieux P."/>
            <person name="Hiltunen Thoren M."/>
            <person name="Johannesson H."/>
        </authorList>
    </citation>
    <scope>NUCLEOTIDE SEQUENCE</scope>
    <source>
        <strain evidence="4">CBS 958.72</strain>
    </source>
</reference>
<feature type="region of interest" description="Disordered" evidence="2">
    <location>
        <begin position="154"/>
        <end position="177"/>
    </location>
</feature>
<dbReference type="GO" id="GO:0008270">
    <property type="term" value="F:zinc ion binding"/>
    <property type="evidence" value="ECO:0007669"/>
    <property type="project" value="UniProtKB-KW"/>
</dbReference>
<sequence length="720" mass="81058">MKSARFMISTAGRVMAVMIISEWDCITTFPILSPALATQVKLSFTHLLLSERPTSFSPGPTSRLRLKASLTKRKSTPQKPRDQAGRVKKRTGSSGTSYRIDWEKWKPLLYELYVKQNLSAQQVETAIALKQLKVSYKTLQKKFCNGEWPEFKKNKSDLPPVEGQAPRHRPAKSLPPSQEALSRHRLTRDFLLSLIVAGELENPRPCSTPPAAFEADACRHTETMLRCINNLVKGIFDQRKSSSPSSRRRTSPSWQLVYDKCHGLAGIKGMMVQPGKLWFLWHQLLDQLGSVAATQARTLAFLTQFWRICACLMHVYLFVRIQSNASPVLRVFLSRLKTHFLATMGKRDDLVVLVESLLGVLVSAPLHLKTALGIGCLATMDGLSRMVGCSDALILKMASCRFEHWKPDSSSEEHHRLELYRPLLDGINAASPTQSDIEVLSDFTLSQRYSNPQQTPKHAALLYKLALEQCRAAPPRAGGLKYNQSLRALAYSAELLAVCNLDPVIGERDPVTGKPVHNVLERDRAFQRVADAIDLLRRGDLECRVRAVHLSKRLSIWFKTYFPGQAKTGRRQRSRKMQQRHETSAILAQIDELTHVHVGDDGSGWGSSRDCTHERNAEGKSKNNRWRREVRERQQTALHDIVADGRATVVDGAAVPTVVNIKGPRAPRVEKARKEKGPAQTPPTNLNRLCRHCGQSFVSRNMLFRHVKEPCAEKHQWALV</sequence>
<feature type="region of interest" description="Disordered" evidence="2">
    <location>
        <begin position="601"/>
        <end position="628"/>
    </location>
</feature>
<evidence type="ECO:0000256" key="1">
    <source>
        <dbReference type="PROSITE-ProRule" id="PRU00042"/>
    </source>
</evidence>
<protein>
    <recommendedName>
        <fullName evidence="3">C2H2-type domain-containing protein</fullName>
    </recommendedName>
</protein>
<keyword evidence="1" id="KW-0862">Zinc</keyword>
<keyword evidence="1" id="KW-0479">Metal-binding</keyword>
<proteinExistence type="predicted"/>
<name>A0AAE0NAZ6_9PEZI</name>
<feature type="region of interest" description="Disordered" evidence="2">
    <location>
        <begin position="68"/>
        <end position="94"/>
    </location>
</feature>
<accession>A0AAE0NAZ6</accession>
<reference evidence="4" key="2">
    <citation type="submission" date="2023-06" db="EMBL/GenBank/DDBJ databases">
        <authorList>
            <consortium name="Lawrence Berkeley National Laboratory"/>
            <person name="Haridas S."/>
            <person name="Hensen N."/>
            <person name="Bonometti L."/>
            <person name="Westerberg I."/>
            <person name="Brannstrom I.O."/>
            <person name="Guillou S."/>
            <person name="Cros-Aarteil S."/>
            <person name="Calhoun S."/>
            <person name="Kuo A."/>
            <person name="Mondo S."/>
            <person name="Pangilinan J."/>
            <person name="Riley R."/>
            <person name="Labutti K."/>
            <person name="Andreopoulos B."/>
            <person name="Lipzen A."/>
            <person name="Chen C."/>
            <person name="Yanf M."/>
            <person name="Daum C."/>
            <person name="Ng V."/>
            <person name="Clum A."/>
            <person name="Steindorff A."/>
            <person name="Ohm R."/>
            <person name="Martin F."/>
            <person name="Silar P."/>
            <person name="Natvig D."/>
            <person name="Lalanne C."/>
            <person name="Gautier V."/>
            <person name="Ament-Velasquez S.L."/>
            <person name="Kruys A."/>
            <person name="Hutchinson M.I."/>
            <person name="Powell A.J."/>
            <person name="Barry K."/>
            <person name="Miller A.N."/>
            <person name="Grigoriev I.V."/>
            <person name="Debuchy R."/>
            <person name="Gladieux P."/>
            <person name="Thoren M.H."/>
            <person name="Johannesson H."/>
        </authorList>
    </citation>
    <scope>NUCLEOTIDE SEQUENCE</scope>
    <source>
        <strain evidence="4">CBS 958.72</strain>
    </source>
</reference>
<evidence type="ECO:0000256" key="2">
    <source>
        <dbReference type="SAM" id="MobiDB-lite"/>
    </source>
</evidence>
<evidence type="ECO:0000313" key="4">
    <source>
        <dbReference type="EMBL" id="KAK3377307.1"/>
    </source>
</evidence>
<dbReference type="PROSITE" id="PS50157">
    <property type="entry name" value="ZINC_FINGER_C2H2_2"/>
    <property type="match status" value="1"/>
</dbReference>
<dbReference type="AlphaFoldDB" id="A0AAE0NAZ6"/>
<feature type="domain" description="C2H2-type" evidence="3">
    <location>
        <begin position="688"/>
        <end position="715"/>
    </location>
</feature>
<keyword evidence="1" id="KW-0863">Zinc-finger</keyword>
<feature type="compositionally biased region" description="Basic and acidic residues" evidence="2">
    <location>
        <begin position="610"/>
        <end position="628"/>
    </location>
</feature>
<evidence type="ECO:0000259" key="3">
    <source>
        <dbReference type="PROSITE" id="PS50157"/>
    </source>
</evidence>
<comment type="caution">
    <text evidence="4">The sequence shown here is derived from an EMBL/GenBank/DDBJ whole genome shotgun (WGS) entry which is preliminary data.</text>
</comment>
<evidence type="ECO:0000313" key="5">
    <source>
        <dbReference type="Proteomes" id="UP001287356"/>
    </source>
</evidence>
<dbReference type="InterPro" id="IPR013087">
    <property type="entry name" value="Znf_C2H2_type"/>
</dbReference>